<dbReference type="InterPro" id="IPR041562">
    <property type="entry name" value="MCM_lid"/>
</dbReference>
<comment type="caution">
    <text evidence="14">The sequence shown here is derived from an EMBL/GenBank/DDBJ whole genome shotgun (WGS) entry which is preliminary data.</text>
</comment>
<dbReference type="Proteomes" id="UP000008974">
    <property type="component" value="Unassembled WGS sequence"/>
</dbReference>
<dbReference type="GO" id="GO:0000727">
    <property type="term" value="P:double-strand break repair via break-induced replication"/>
    <property type="evidence" value="ECO:0007669"/>
    <property type="project" value="TreeGrafter"/>
</dbReference>
<dbReference type="InterPro" id="IPR033762">
    <property type="entry name" value="MCM_OB"/>
</dbReference>
<dbReference type="EMBL" id="ACVC01000066">
    <property type="protein sequence ID" value="EFO64801.1"/>
    <property type="molecule type" value="Genomic_DNA"/>
</dbReference>
<dbReference type="Pfam" id="PF14551">
    <property type="entry name" value="MCM_N"/>
    <property type="match status" value="1"/>
</dbReference>
<organism evidence="14 15">
    <name type="scientific">Giardia intestinalis (strain P15)</name>
    <name type="common">Giardia lamblia</name>
    <dbReference type="NCBI Taxonomy" id="658858"/>
    <lineage>
        <taxon>Eukaryota</taxon>
        <taxon>Metamonada</taxon>
        <taxon>Diplomonadida</taxon>
        <taxon>Hexamitidae</taxon>
        <taxon>Giardiinae</taxon>
        <taxon>Giardia</taxon>
    </lineage>
</organism>
<accession>E1EYD3</accession>
<dbReference type="SMART" id="SM00350">
    <property type="entry name" value="MCM"/>
    <property type="match status" value="1"/>
</dbReference>
<keyword evidence="7" id="KW-0347">Helicase</keyword>
<dbReference type="FunFam" id="2.20.28.10:FF:000003">
    <property type="entry name" value="DNA helicase"/>
    <property type="match status" value="1"/>
</dbReference>
<evidence type="ECO:0000256" key="11">
    <source>
        <dbReference type="RuleBase" id="RU004070"/>
    </source>
</evidence>
<feature type="region of interest" description="Disordered" evidence="12">
    <location>
        <begin position="824"/>
        <end position="858"/>
    </location>
</feature>
<dbReference type="GO" id="GO:0003697">
    <property type="term" value="F:single-stranded DNA binding"/>
    <property type="evidence" value="ECO:0007669"/>
    <property type="project" value="TreeGrafter"/>
</dbReference>
<dbReference type="AlphaFoldDB" id="E1EYD3"/>
<evidence type="ECO:0000313" key="15">
    <source>
        <dbReference type="Proteomes" id="UP000008974"/>
    </source>
</evidence>
<dbReference type="GO" id="GO:0005524">
    <property type="term" value="F:ATP binding"/>
    <property type="evidence" value="ECO:0007669"/>
    <property type="project" value="UniProtKB-KW"/>
</dbReference>
<keyword evidence="9 11" id="KW-0238">DNA-binding</keyword>
<evidence type="ECO:0000256" key="9">
    <source>
        <dbReference type="ARBA" id="ARBA00023125"/>
    </source>
</evidence>
<comment type="subcellular location">
    <subcellularLocation>
        <location evidence="1">Nucleus</location>
    </subcellularLocation>
</comment>
<dbReference type="PANTHER" id="PTHR11630">
    <property type="entry name" value="DNA REPLICATION LICENSING FACTOR MCM FAMILY MEMBER"/>
    <property type="match status" value="1"/>
</dbReference>
<name>E1EYD3_GIAIA</name>
<dbReference type="PROSITE" id="PS50051">
    <property type="entry name" value="MCM_2"/>
    <property type="match status" value="1"/>
</dbReference>
<feature type="compositionally biased region" description="Acidic residues" evidence="12">
    <location>
        <begin position="832"/>
        <end position="842"/>
    </location>
</feature>
<evidence type="ECO:0000313" key="14">
    <source>
        <dbReference type="EMBL" id="EFO64801.1"/>
    </source>
</evidence>
<evidence type="ECO:0000256" key="1">
    <source>
        <dbReference type="ARBA" id="ARBA00004123"/>
    </source>
</evidence>
<evidence type="ECO:0000256" key="8">
    <source>
        <dbReference type="ARBA" id="ARBA00022840"/>
    </source>
</evidence>
<dbReference type="Pfam" id="PF17855">
    <property type="entry name" value="MCM_lid"/>
    <property type="match status" value="1"/>
</dbReference>
<evidence type="ECO:0000256" key="10">
    <source>
        <dbReference type="ARBA" id="ARBA00023242"/>
    </source>
</evidence>
<dbReference type="InterPro" id="IPR001208">
    <property type="entry name" value="MCM_dom"/>
</dbReference>
<dbReference type="Gene3D" id="2.40.50.140">
    <property type="entry name" value="Nucleic acid-binding proteins"/>
    <property type="match status" value="1"/>
</dbReference>
<protein>
    <recommendedName>
        <fullName evidence="3">DNA helicase</fullName>
        <ecNumber evidence="3">3.6.4.12</ecNumber>
    </recommendedName>
</protein>
<dbReference type="GO" id="GO:0005634">
    <property type="term" value="C:nucleus"/>
    <property type="evidence" value="ECO:0007669"/>
    <property type="project" value="UniProtKB-SubCell"/>
</dbReference>
<keyword evidence="5 11" id="KW-0547">Nucleotide-binding</keyword>
<evidence type="ECO:0000256" key="3">
    <source>
        <dbReference type="ARBA" id="ARBA00012551"/>
    </source>
</evidence>
<dbReference type="PANTHER" id="PTHR11630:SF43">
    <property type="entry name" value="DNA REPLICATION LICENSING FACTOR MCM6"/>
    <property type="match status" value="1"/>
</dbReference>
<dbReference type="InterPro" id="IPR027925">
    <property type="entry name" value="MCM_N"/>
</dbReference>
<dbReference type="GO" id="GO:1990518">
    <property type="term" value="F:single-stranded 3'-5' DNA helicase activity"/>
    <property type="evidence" value="ECO:0007669"/>
    <property type="project" value="TreeGrafter"/>
</dbReference>
<dbReference type="EC" id="3.6.4.12" evidence="3"/>
<dbReference type="InterPro" id="IPR031327">
    <property type="entry name" value="MCM"/>
</dbReference>
<keyword evidence="6" id="KW-0378">Hydrolase</keyword>
<dbReference type="Pfam" id="PF17207">
    <property type="entry name" value="MCM_OB"/>
    <property type="match status" value="1"/>
</dbReference>
<keyword evidence="4" id="KW-0235">DNA replication</keyword>
<evidence type="ECO:0000256" key="7">
    <source>
        <dbReference type="ARBA" id="ARBA00022806"/>
    </source>
</evidence>
<dbReference type="Pfam" id="PF00493">
    <property type="entry name" value="MCM"/>
    <property type="match status" value="1"/>
</dbReference>
<dbReference type="Gene3D" id="3.40.50.300">
    <property type="entry name" value="P-loop containing nucleotide triphosphate hydrolases"/>
    <property type="match status" value="1"/>
</dbReference>
<dbReference type="GO" id="GO:0042555">
    <property type="term" value="C:MCM complex"/>
    <property type="evidence" value="ECO:0007669"/>
    <property type="project" value="TreeGrafter"/>
</dbReference>
<dbReference type="GO" id="GO:1902969">
    <property type="term" value="P:mitotic DNA replication"/>
    <property type="evidence" value="ECO:0007669"/>
    <property type="project" value="TreeGrafter"/>
</dbReference>
<proteinExistence type="inferred from homology"/>
<dbReference type="STRING" id="658858.E1EYD3"/>
<comment type="similarity">
    <text evidence="2 11">Belongs to the MCM family.</text>
</comment>
<evidence type="ECO:0000256" key="12">
    <source>
        <dbReference type="SAM" id="MobiDB-lite"/>
    </source>
</evidence>
<dbReference type="Gene3D" id="2.20.28.10">
    <property type="match status" value="1"/>
</dbReference>
<dbReference type="SUPFAM" id="SSF52540">
    <property type="entry name" value="P-loop containing nucleoside triphosphate hydrolases"/>
    <property type="match status" value="1"/>
</dbReference>
<evidence type="ECO:0000256" key="4">
    <source>
        <dbReference type="ARBA" id="ARBA00022705"/>
    </source>
</evidence>
<evidence type="ECO:0000256" key="2">
    <source>
        <dbReference type="ARBA" id="ARBA00008010"/>
    </source>
</evidence>
<evidence type="ECO:0000259" key="13">
    <source>
        <dbReference type="PROSITE" id="PS50051"/>
    </source>
</evidence>
<evidence type="ECO:0000256" key="5">
    <source>
        <dbReference type="ARBA" id="ARBA00022741"/>
    </source>
</evidence>
<dbReference type="PRINTS" id="PR01657">
    <property type="entry name" value="MCMFAMILY"/>
</dbReference>
<dbReference type="InterPro" id="IPR012340">
    <property type="entry name" value="NA-bd_OB-fold"/>
</dbReference>
<dbReference type="GO" id="GO:0016787">
    <property type="term" value="F:hydrolase activity"/>
    <property type="evidence" value="ECO:0007669"/>
    <property type="project" value="UniProtKB-KW"/>
</dbReference>
<dbReference type="SUPFAM" id="SSF50249">
    <property type="entry name" value="Nucleic acid-binding proteins"/>
    <property type="match status" value="1"/>
</dbReference>
<dbReference type="VEuPathDB" id="GiardiaDB:GLP15_4837"/>
<gene>
    <name evidence="14" type="ORF">GLP15_4837</name>
</gene>
<feature type="compositionally biased region" description="Basic and acidic residues" evidence="12">
    <location>
        <begin position="843"/>
        <end position="854"/>
    </location>
</feature>
<feature type="domain" description="MCM C-terminal AAA(+) ATPase" evidence="13">
    <location>
        <begin position="437"/>
        <end position="644"/>
    </location>
</feature>
<dbReference type="Gene3D" id="3.30.1640.10">
    <property type="entry name" value="mini-chromosome maintenance (MCM) complex, chain A, domain 1"/>
    <property type="match status" value="1"/>
</dbReference>
<dbReference type="OMA" id="ALHECLE"/>
<reference evidence="14 15" key="1">
    <citation type="journal article" date="2010" name="BMC Genomics">
        <title>Genome analysis and comparative genomics of a Giardia intestinalis assemblage E isolate.</title>
        <authorList>
            <person name="Jerlstrom-Hultqvist J."/>
            <person name="Franzen O."/>
            <person name="Ankarklev J."/>
            <person name="Xu F."/>
            <person name="Nohynkova E."/>
            <person name="Andersson J.O."/>
            <person name="Svard S.G."/>
            <person name="Andersson B."/>
        </authorList>
    </citation>
    <scope>NUCLEOTIDE SEQUENCE [LARGE SCALE GENOMIC DNA]</scope>
    <source>
        <strain evidence="14 15">P15</strain>
    </source>
</reference>
<keyword evidence="8 11" id="KW-0067">ATP-binding</keyword>
<dbReference type="OrthoDB" id="1744952at2759"/>
<evidence type="ECO:0000256" key="6">
    <source>
        <dbReference type="ARBA" id="ARBA00022801"/>
    </source>
</evidence>
<sequence>MSIKMDNSGGQSAQELRDGHIQLFVEFFNTYTGNPDKEPDVSTAIYLKRMRQMIDNDSNTLYINFSHLYNNIRTQAYCETVRKQFYVFEPLIVEAIRIVLNTTLAPYRGATFQVLTSGQQQVLRPLYISCYGMNNVLLLSELTSSHIGQLVELVGTVTRTSDVQPELILGTFRCASCGEVIPNVTQDYKFTEPASCPRCSARSSVGGTTFELITDQCTFVDTQRVRLQESIADTAANEEGGDPTRITPASYDVILRGTFAGVLKPGDHVNLTGCLIVQPNISAMTMPYEIRSSSLKSVIAGYSIESGNMTSAAVQDNIQRGRHEEGVTGITGVGLREVTYRNVIIGSHVYCKMNRDIFGPVPEGSNQLETIDETNDNDPMDYNAHKPSFLIAFEEQLAKHSDEMATEDVEQTLAAMIDSLSDEYREAVSSMRNDPNIISNLIASFAPHIYGHETIKLGILLQLLGGIKKITRLENLSIRSDINILLIGDPSTAKSQLLQYTADFHQKAVYTSGKSSTAAGLTAAVVTDPETGEYTVEAGALIRADGGLCLIDEFEKISVTDQTALHECLEQQSVSINKAGISITLKAKTPVLAAMNPIGSRYQRNKSLKNNISISQPILSRFDLAFVLLDEPNKEVDNFVASRIITMQVLRNTAYQYAKEVNPANNLSQSINVDHLTKEEKYAMEYCQNVGNLLNLGGEPQVPYPFKIIQLYLSLGRTIRPILQKDAIDEISYQWVELRRRDMGSTSRSFRITVRQLESLVRLSEAFARLCLATSITKEHVKKAAELVSTTCVNVADQIIKFEVEVLTDGRVQLDNLLNRSKVGSRGQIDQDGSDDLIDEENGGVRERRSERTADQSQSSANVLTVDLSYNILVAMCQSMRYIMAAEGHSRLTYDTGINLLVLNLPLDATMTEIERRAIAKVVFDKMVMEYRWLLEDTPGEYIFTHLAPTFGIQ</sequence>
<keyword evidence="10" id="KW-0539">Nucleus</keyword>
<dbReference type="InterPro" id="IPR027417">
    <property type="entry name" value="P-loop_NTPase"/>
</dbReference>